<feature type="region of interest" description="Disordered" evidence="1">
    <location>
        <begin position="252"/>
        <end position="303"/>
    </location>
</feature>
<evidence type="ECO:0000256" key="1">
    <source>
        <dbReference type="SAM" id="MobiDB-lite"/>
    </source>
</evidence>
<name>A0A0A9ABB0_ARUDO</name>
<feature type="compositionally biased region" description="Basic residues" evidence="1">
    <location>
        <begin position="287"/>
        <end position="303"/>
    </location>
</feature>
<evidence type="ECO:0000313" key="2">
    <source>
        <dbReference type="EMBL" id="JAD46270.1"/>
    </source>
</evidence>
<accession>A0A0A9ABB0</accession>
<reference evidence="2" key="1">
    <citation type="submission" date="2014-09" db="EMBL/GenBank/DDBJ databases">
        <authorList>
            <person name="Magalhaes I.L.F."/>
            <person name="Oliveira U."/>
            <person name="Santos F.R."/>
            <person name="Vidigal T.H.D.A."/>
            <person name="Brescovit A.D."/>
            <person name="Santos A.J."/>
        </authorList>
    </citation>
    <scope>NUCLEOTIDE SEQUENCE</scope>
    <source>
        <tissue evidence="2">Shoot tissue taken approximately 20 cm above the soil surface</tissue>
    </source>
</reference>
<dbReference type="EMBL" id="GBRH01251625">
    <property type="protein sequence ID" value="JAD46270.1"/>
    <property type="molecule type" value="Transcribed_RNA"/>
</dbReference>
<sequence length="303" mass="33807">MHSLNFCPEIHILHHLPHLPRNWVFNAHQLVGLLHHSSLKRVCRDQNVFQHLKGCTEVAAITVKWHMCDAKEGGMPELLDLMLVQLGPHHLLGIEVGSKLGRLGGNRAEERELPREVPHQTGEAMDLARQVHHPMVLVLKITQGLRFEAVGDDARASVEVVGGAGRGHGRHGVEQQLLGVVRRRRSRHRHSTVEHGRAIGEVDRESDHRLPPPVRGELEEERVAHARRGVSAGLGEARVEAGTSEVGSLQVRQPNLAQEGPELQVAGGGERYGARRLEEPVGEQSKRRVGLRLRHHRPRRRLG</sequence>
<proteinExistence type="predicted"/>
<dbReference type="AlphaFoldDB" id="A0A0A9ABB0"/>
<organism evidence="2">
    <name type="scientific">Arundo donax</name>
    <name type="common">Giant reed</name>
    <name type="synonym">Donax arundinaceus</name>
    <dbReference type="NCBI Taxonomy" id="35708"/>
    <lineage>
        <taxon>Eukaryota</taxon>
        <taxon>Viridiplantae</taxon>
        <taxon>Streptophyta</taxon>
        <taxon>Embryophyta</taxon>
        <taxon>Tracheophyta</taxon>
        <taxon>Spermatophyta</taxon>
        <taxon>Magnoliopsida</taxon>
        <taxon>Liliopsida</taxon>
        <taxon>Poales</taxon>
        <taxon>Poaceae</taxon>
        <taxon>PACMAD clade</taxon>
        <taxon>Arundinoideae</taxon>
        <taxon>Arundineae</taxon>
        <taxon>Arundo</taxon>
    </lineage>
</organism>
<reference evidence="2" key="2">
    <citation type="journal article" date="2015" name="Data Brief">
        <title>Shoot transcriptome of the giant reed, Arundo donax.</title>
        <authorList>
            <person name="Barrero R.A."/>
            <person name="Guerrero F.D."/>
            <person name="Moolhuijzen P."/>
            <person name="Goolsby J.A."/>
            <person name="Tidwell J."/>
            <person name="Bellgard S.E."/>
            <person name="Bellgard M.I."/>
        </authorList>
    </citation>
    <scope>NUCLEOTIDE SEQUENCE</scope>
    <source>
        <tissue evidence="2">Shoot tissue taken approximately 20 cm above the soil surface</tissue>
    </source>
</reference>
<protein>
    <submittedName>
        <fullName evidence="2">Uncharacterized protein</fullName>
    </submittedName>
</protein>